<dbReference type="SUPFAM" id="SSF47616">
    <property type="entry name" value="GST C-terminal domain-like"/>
    <property type="match status" value="1"/>
</dbReference>
<evidence type="ECO:0000259" key="3">
    <source>
        <dbReference type="PROSITE" id="PS50405"/>
    </source>
</evidence>
<feature type="domain" description="GST C-terminal" evidence="3">
    <location>
        <begin position="92"/>
        <end position="222"/>
    </location>
</feature>
<dbReference type="Pfam" id="PF14497">
    <property type="entry name" value="GST_C_3"/>
    <property type="match status" value="1"/>
</dbReference>
<dbReference type="PANTHER" id="PTHR44051">
    <property type="entry name" value="GLUTATHIONE S-TRANSFERASE-RELATED"/>
    <property type="match status" value="1"/>
</dbReference>
<organism evidence="4 5">
    <name type="scientific">Karstenula rhodostoma CBS 690.94</name>
    <dbReference type="NCBI Taxonomy" id="1392251"/>
    <lineage>
        <taxon>Eukaryota</taxon>
        <taxon>Fungi</taxon>
        <taxon>Dikarya</taxon>
        <taxon>Ascomycota</taxon>
        <taxon>Pezizomycotina</taxon>
        <taxon>Dothideomycetes</taxon>
        <taxon>Pleosporomycetidae</taxon>
        <taxon>Pleosporales</taxon>
        <taxon>Massarineae</taxon>
        <taxon>Didymosphaeriaceae</taxon>
        <taxon>Karstenula</taxon>
    </lineage>
</organism>
<accession>A0A9P4PQF5</accession>
<dbReference type="Gene3D" id="1.20.1050.10">
    <property type="match status" value="1"/>
</dbReference>
<gene>
    <name evidence="4" type="ORF">P171DRAFT_429028</name>
</gene>
<dbReference type="OrthoDB" id="422574at2759"/>
<dbReference type="PANTHER" id="PTHR44051:SF23">
    <property type="entry name" value="GLUTATHIONE S-TRANSFERASE-LIKE PROTEIN TPCF"/>
    <property type="match status" value="1"/>
</dbReference>
<proteinExistence type="inferred from homology"/>
<dbReference type="InterPro" id="IPR004045">
    <property type="entry name" value="Glutathione_S-Trfase_N"/>
</dbReference>
<reference evidence="4" key="1">
    <citation type="journal article" date="2020" name="Stud. Mycol.">
        <title>101 Dothideomycetes genomes: a test case for predicting lifestyles and emergence of pathogens.</title>
        <authorList>
            <person name="Haridas S."/>
            <person name="Albert R."/>
            <person name="Binder M."/>
            <person name="Bloem J."/>
            <person name="Labutti K."/>
            <person name="Salamov A."/>
            <person name="Andreopoulos B."/>
            <person name="Baker S."/>
            <person name="Barry K."/>
            <person name="Bills G."/>
            <person name="Bluhm B."/>
            <person name="Cannon C."/>
            <person name="Castanera R."/>
            <person name="Culley D."/>
            <person name="Daum C."/>
            <person name="Ezra D."/>
            <person name="Gonzalez J."/>
            <person name="Henrissat B."/>
            <person name="Kuo A."/>
            <person name="Liang C."/>
            <person name="Lipzen A."/>
            <person name="Lutzoni F."/>
            <person name="Magnuson J."/>
            <person name="Mondo S."/>
            <person name="Nolan M."/>
            <person name="Ohm R."/>
            <person name="Pangilinan J."/>
            <person name="Park H.-J."/>
            <person name="Ramirez L."/>
            <person name="Alfaro M."/>
            <person name="Sun H."/>
            <person name="Tritt A."/>
            <person name="Yoshinaga Y."/>
            <person name="Zwiers L.-H."/>
            <person name="Turgeon B."/>
            <person name="Goodwin S."/>
            <person name="Spatafora J."/>
            <person name="Crous P."/>
            <person name="Grigoriev I."/>
        </authorList>
    </citation>
    <scope>NUCLEOTIDE SEQUENCE</scope>
    <source>
        <strain evidence="4">CBS 690.94</strain>
    </source>
</reference>
<evidence type="ECO:0000313" key="4">
    <source>
        <dbReference type="EMBL" id="KAF2447378.1"/>
    </source>
</evidence>
<dbReference type="Pfam" id="PF13409">
    <property type="entry name" value="GST_N_2"/>
    <property type="match status" value="1"/>
</dbReference>
<protein>
    <submittedName>
        <fullName evidence="4">Glutathione S-transferase</fullName>
    </submittedName>
</protein>
<dbReference type="PROSITE" id="PS50405">
    <property type="entry name" value="GST_CTER"/>
    <property type="match status" value="1"/>
</dbReference>
<dbReference type="SFLD" id="SFLDS00019">
    <property type="entry name" value="Glutathione_Transferase_(cytos"/>
    <property type="match status" value="1"/>
</dbReference>
<dbReference type="SUPFAM" id="SSF52833">
    <property type="entry name" value="Thioredoxin-like"/>
    <property type="match status" value="1"/>
</dbReference>
<dbReference type="InterPro" id="IPR004046">
    <property type="entry name" value="GST_C"/>
</dbReference>
<dbReference type="AlphaFoldDB" id="A0A9P4PQF5"/>
<dbReference type="Proteomes" id="UP000799764">
    <property type="component" value="Unassembled WGS sequence"/>
</dbReference>
<dbReference type="SFLD" id="SFLDG00358">
    <property type="entry name" value="Main_(cytGST)"/>
    <property type="match status" value="1"/>
</dbReference>
<evidence type="ECO:0000313" key="5">
    <source>
        <dbReference type="Proteomes" id="UP000799764"/>
    </source>
</evidence>
<feature type="domain" description="GST N-terminal" evidence="2">
    <location>
        <begin position="4"/>
        <end position="85"/>
    </location>
</feature>
<dbReference type="InterPro" id="IPR036249">
    <property type="entry name" value="Thioredoxin-like_sf"/>
</dbReference>
<name>A0A9P4PQF5_9PLEO</name>
<dbReference type="InterPro" id="IPR040079">
    <property type="entry name" value="Glutathione_S-Trfase"/>
</dbReference>
<dbReference type="PROSITE" id="PS50404">
    <property type="entry name" value="GST_NTER"/>
    <property type="match status" value="1"/>
</dbReference>
<dbReference type="InterPro" id="IPR010987">
    <property type="entry name" value="Glutathione-S-Trfase_C-like"/>
</dbReference>
<dbReference type="Gene3D" id="3.40.30.10">
    <property type="entry name" value="Glutaredoxin"/>
    <property type="match status" value="1"/>
</dbReference>
<dbReference type="EMBL" id="MU001496">
    <property type="protein sequence ID" value="KAF2447378.1"/>
    <property type="molecule type" value="Genomic_DNA"/>
</dbReference>
<comment type="caution">
    <text evidence="4">The sequence shown here is derived from an EMBL/GenBank/DDBJ whole genome shotgun (WGS) entry which is preliminary data.</text>
</comment>
<sequence>MSSIQPIKIWGQTGANPPKIIMIVKELGLPHTIIPVSFDDVKKPDFLKINPNGRLPAIHDPNTGLTLWESGAIIEYLIEKYDANGVLSYASGTDNAYLSKQWLYFQVSGQGPYYGQAAWFQKHHSEFVQSALNRYLDEIERVTSVLDGHLRAQKERYGGEPWLVGNRITYADVAFVTYQHFIPIMLSEELKPRNLARFTEVADWIARLVSRSAINGVLHPSS</sequence>
<dbReference type="InterPro" id="IPR036282">
    <property type="entry name" value="Glutathione-S-Trfase_C_sf"/>
</dbReference>
<comment type="similarity">
    <text evidence="1">Belongs to the GST superfamily.</text>
</comment>
<evidence type="ECO:0000256" key="1">
    <source>
        <dbReference type="ARBA" id="ARBA00007409"/>
    </source>
</evidence>
<dbReference type="CDD" id="cd03048">
    <property type="entry name" value="GST_N_Ure2p_like"/>
    <property type="match status" value="1"/>
</dbReference>
<evidence type="ECO:0000259" key="2">
    <source>
        <dbReference type="PROSITE" id="PS50404"/>
    </source>
</evidence>
<keyword evidence="5" id="KW-1185">Reference proteome</keyword>